<protein>
    <submittedName>
        <fullName evidence="1">Uncharacterized protein</fullName>
    </submittedName>
</protein>
<dbReference type="EMBL" id="JAMQCR010000002">
    <property type="protein sequence ID" value="MCM2534480.1"/>
    <property type="molecule type" value="Genomic_DNA"/>
</dbReference>
<accession>A0ABT0WDT7</accession>
<evidence type="ECO:0000313" key="2">
    <source>
        <dbReference type="Proteomes" id="UP001523262"/>
    </source>
</evidence>
<dbReference type="Proteomes" id="UP001523262">
    <property type="component" value="Unassembled WGS sequence"/>
</dbReference>
<name>A0ABT0WDT7_9BACI</name>
<organism evidence="1 2">
    <name type="scientific">Neobacillus pocheonensis</name>
    <dbReference type="NCBI Taxonomy" id="363869"/>
    <lineage>
        <taxon>Bacteria</taxon>
        <taxon>Bacillati</taxon>
        <taxon>Bacillota</taxon>
        <taxon>Bacilli</taxon>
        <taxon>Bacillales</taxon>
        <taxon>Bacillaceae</taxon>
        <taxon>Neobacillus</taxon>
    </lineage>
</organism>
<gene>
    <name evidence="1" type="ORF">NDK43_21720</name>
</gene>
<proteinExistence type="predicted"/>
<comment type="caution">
    <text evidence="1">The sequence shown here is derived from an EMBL/GenBank/DDBJ whole genome shotgun (WGS) entry which is preliminary data.</text>
</comment>
<reference evidence="1 2" key="1">
    <citation type="submission" date="2022-06" db="EMBL/GenBank/DDBJ databases">
        <authorList>
            <person name="Jeon C.O."/>
        </authorList>
    </citation>
    <scope>NUCLEOTIDE SEQUENCE [LARGE SCALE GENOMIC DNA]</scope>
    <source>
        <strain evidence="1 2">KCTC 13943</strain>
    </source>
</reference>
<keyword evidence="2" id="KW-1185">Reference proteome</keyword>
<evidence type="ECO:0000313" key="1">
    <source>
        <dbReference type="EMBL" id="MCM2534480.1"/>
    </source>
</evidence>
<sequence>MKVFQVIYFAKCLQRVSIVVAKNEEQAEKMVSKGFNMNDHFELDRIKECELTAENIIHSEVIEII</sequence>